<comment type="caution">
    <text evidence="2">The sequence shown here is derived from an EMBL/GenBank/DDBJ whole genome shotgun (WGS) entry which is preliminary data.</text>
</comment>
<protein>
    <submittedName>
        <fullName evidence="2">Uncharacterized protein</fullName>
    </submittedName>
</protein>
<name>A0A073JJW3_9RHOB</name>
<evidence type="ECO:0000313" key="2">
    <source>
        <dbReference type="EMBL" id="KEJ98002.1"/>
    </source>
</evidence>
<reference evidence="2 3" key="1">
    <citation type="submission" date="2014-01" db="EMBL/GenBank/DDBJ databases">
        <title>Sulfitobacter sp. H3 (MCCC 1A00686) Genome Sequencing.</title>
        <authorList>
            <person name="Lai Q."/>
            <person name="Hong Z."/>
        </authorList>
    </citation>
    <scope>NUCLEOTIDE SEQUENCE [LARGE SCALE GENOMIC DNA]</scope>
    <source>
        <strain evidence="2 3">H3</strain>
    </source>
</reference>
<dbReference type="GeneID" id="68870552"/>
<dbReference type="Proteomes" id="UP000027746">
    <property type="component" value="Unassembled WGS sequence"/>
</dbReference>
<keyword evidence="1" id="KW-0472">Membrane</keyword>
<accession>A0A073JJW3</accession>
<keyword evidence="1" id="KW-1133">Transmembrane helix</keyword>
<sequence length="113" mass="12260">MIRARPASLRPRWLYWMPLAVVTVCGALWLFRLGWIAAHVDESALLDHYARFYVAETGEGARLSDCVGRPGQGDGVRLVISCTAPDGGKRVYAIGRFGGLLEQIPASGDASKT</sequence>
<feature type="transmembrane region" description="Helical" evidence="1">
    <location>
        <begin position="13"/>
        <end position="31"/>
    </location>
</feature>
<gene>
    <name evidence="2" type="ORF">SUH3_03155</name>
</gene>
<keyword evidence="3" id="KW-1185">Reference proteome</keyword>
<proteinExistence type="predicted"/>
<organism evidence="2 3">
    <name type="scientific">Pseudosulfitobacter pseudonitzschiae</name>
    <dbReference type="NCBI Taxonomy" id="1402135"/>
    <lineage>
        <taxon>Bacteria</taxon>
        <taxon>Pseudomonadati</taxon>
        <taxon>Pseudomonadota</taxon>
        <taxon>Alphaproteobacteria</taxon>
        <taxon>Rhodobacterales</taxon>
        <taxon>Roseobacteraceae</taxon>
        <taxon>Pseudosulfitobacter</taxon>
    </lineage>
</organism>
<dbReference type="EMBL" id="JAMD01000001">
    <property type="protein sequence ID" value="KEJ98002.1"/>
    <property type="molecule type" value="Genomic_DNA"/>
</dbReference>
<dbReference type="AlphaFoldDB" id="A0A073JJW3"/>
<evidence type="ECO:0000256" key="1">
    <source>
        <dbReference type="SAM" id="Phobius"/>
    </source>
</evidence>
<dbReference type="RefSeq" id="WP_051693877.1">
    <property type="nucleotide sequence ID" value="NZ_CP054599.1"/>
</dbReference>
<evidence type="ECO:0000313" key="3">
    <source>
        <dbReference type="Proteomes" id="UP000027746"/>
    </source>
</evidence>
<dbReference type="OrthoDB" id="7874631at2"/>
<keyword evidence="1" id="KW-0812">Transmembrane</keyword>